<evidence type="ECO:0000313" key="2">
    <source>
        <dbReference type="EMBL" id="ALN79797.1"/>
    </source>
</evidence>
<dbReference type="STRING" id="84531.LA76x_1641"/>
<keyword evidence="1" id="KW-0732">Signal</keyword>
<evidence type="ECO:0000256" key="1">
    <source>
        <dbReference type="SAM" id="SignalP"/>
    </source>
</evidence>
<evidence type="ECO:0008006" key="4">
    <source>
        <dbReference type="Google" id="ProtNLM"/>
    </source>
</evidence>
<accession>A0A0S2F8B8</accession>
<sequence>MPTTSPSDRRSTPGHAAALACLLVALALLPALAAAAGTKASSRSALQNRCGWFINPTPANAWLEDRDGSWTVALQGGHQADGDWPEFAEKDWVVTNGSSYGYGCACMKVKVERKTKTVLRIASAQSKPLAQCRRDPKLKEPKD</sequence>
<dbReference type="KEGG" id="lab:LA76x_1641"/>
<gene>
    <name evidence="2" type="ORF">LA76x_1641</name>
</gene>
<evidence type="ECO:0000313" key="3">
    <source>
        <dbReference type="Proteomes" id="UP000060787"/>
    </source>
</evidence>
<reference evidence="2 3" key="1">
    <citation type="journal article" date="2015" name="BMC Genomics">
        <title>Comparative genomics and metabolic profiling of the genus Lysobacter.</title>
        <authorList>
            <person name="de Bruijn I."/>
            <person name="Cheng X."/>
            <person name="de Jager V."/>
            <person name="Exposito R.G."/>
            <person name="Watrous J."/>
            <person name="Patel N."/>
            <person name="Postma J."/>
            <person name="Dorrestein P.C."/>
            <person name="Kobayashi D."/>
            <person name="Raaijmakers J.M."/>
        </authorList>
    </citation>
    <scope>NUCLEOTIDE SEQUENCE [LARGE SCALE GENOMIC DNA]</scope>
    <source>
        <strain evidence="2 3">76</strain>
    </source>
</reference>
<name>A0A0S2F8B8_LYSAN</name>
<feature type="signal peptide" evidence="1">
    <location>
        <begin position="1"/>
        <end position="33"/>
    </location>
</feature>
<proteinExistence type="predicted"/>
<dbReference type="AlphaFoldDB" id="A0A0S2F8B8"/>
<dbReference type="InterPro" id="IPR025145">
    <property type="entry name" value="DUF4087"/>
</dbReference>
<organism evidence="2 3">
    <name type="scientific">Lysobacter antibioticus</name>
    <dbReference type="NCBI Taxonomy" id="84531"/>
    <lineage>
        <taxon>Bacteria</taxon>
        <taxon>Pseudomonadati</taxon>
        <taxon>Pseudomonadota</taxon>
        <taxon>Gammaproteobacteria</taxon>
        <taxon>Lysobacterales</taxon>
        <taxon>Lysobacteraceae</taxon>
        <taxon>Lysobacter</taxon>
    </lineage>
</organism>
<dbReference type="Pfam" id="PF13316">
    <property type="entry name" value="DUF4087"/>
    <property type="match status" value="1"/>
</dbReference>
<dbReference type="PATRIC" id="fig|84531.8.peg.1671"/>
<feature type="chain" id="PRO_5006596929" description="DUF4087 domain-containing protein" evidence="1">
    <location>
        <begin position="34"/>
        <end position="143"/>
    </location>
</feature>
<dbReference type="RefSeq" id="WP_082647753.1">
    <property type="nucleotide sequence ID" value="NZ_CP011129.1"/>
</dbReference>
<dbReference type="EMBL" id="CP011129">
    <property type="protein sequence ID" value="ALN79797.1"/>
    <property type="molecule type" value="Genomic_DNA"/>
</dbReference>
<dbReference type="eggNOG" id="ENOG50331VJ">
    <property type="taxonomic scope" value="Bacteria"/>
</dbReference>
<protein>
    <recommendedName>
        <fullName evidence="4">DUF4087 domain-containing protein</fullName>
    </recommendedName>
</protein>
<dbReference type="Proteomes" id="UP000060787">
    <property type="component" value="Chromosome"/>
</dbReference>
<keyword evidence="3" id="KW-1185">Reference proteome</keyword>